<protein>
    <submittedName>
        <fullName evidence="1">Uncharacterized protein</fullName>
    </submittedName>
</protein>
<dbReference type="AlphaFoldDB" id="A0A1C9HZW3"/>
<evidence type="ECO:0000313" key="1">
    <source>
        <dbReference type="EMBL" id="AOO92237.1"/>
    </source>
</evidence>
<dbReference type="EMBL" id="KX489873">
    <property type="protein sequence ID" value="AOO92237.1"/>
    <property type="molecule type" value="Genomic_DNA"/>
</dbReference>
<reference evidence="1" key="1">
    <citation type="journal article" date="2015" name="BMC Genomics">
        <title>Transcriptome profiling of a Rhizobium leguminosarum bv. trifolii rosR mutant reveals the role of the transcriptional regulator RosR in motility, synthesis of cell-surface components, and other cellular processes.</title>
        <authorList>
            <person name="Rachwal K."/>
            <person name="Matczynska E."/>
            <person name="Janczarek M."/>
        </authorList>
    </citation>
    <scope>NUCLEOTIDE SEQUENCE</scope>
    <source>
        <strain evidence="1">Rt24.2</strain>
    </source>
</reference>
<reference evidence="1" key="2">
    <citation type="journal article" date="2016" name="Front. Microbiol.">
        <title>The Regulatory Protein RosR Affects Rhizobium leguminosarum bv. trifolii Protein Profiles, Cell Surface Properties, and Symbiosis with Clover.</title>
        <authorList>
            <person name="Rachwal K."/>
            <person name="Boguszewska A."/>
            <person name="Kopcinska J."/>
            <person name="Karas M."/>
            <person name="Tchorzewski M."/>
            <person name="Janczarek M."/>
        </authorList>
    </citation>
    <scope>NUCLEOTIDE SEQUENCE</scope>
    <source>
        <strain evidence="1">Rt24.2</strain>
    </source>
</reference>
<proteinExistence type="predicted"/>
<name>A0A1C9HZW3_RHILT</name>
<accession>A0A1C9HZW3</accession>
<organism evidence="1">
    <name type="scientific">Rhizobium leguminosarum bv. trifolii</name>
    <dbReference type="NCBI Taxonomy" id="386"/>
    <lineage>
        <taxon>Bacteria</taxon>
        <taxon>Pseudomonadati</taxon>
        <taxon>Pseudomonadota</taxon>
        <taxon>Alphaproteobacteria</taxon>
        <taxon>Hyphomicrobiales</taxon>
        <taxon>Rhizobiaceae</taxon>
        <taxon>Rhizobium/Agrobacterium group</taxon>
        <taxon>Rhizobium</taxon>
    </lineage>
</organism>
<sequence length="29" mass="3781">MKWEEMGYILYTKRIKHESYYETNNQRRI</sequence>